<dbReference type="InterPro" id="IPR020568">
    <property type="entry name" value="Ribosomal_Su5_D2-typ_SF"/>
</dbReference>
<dbReference type="EC" id="3.1.26.5" evidence="6 7"/>
<dbReference type="Proteomes" id="UP001382727">
    <property type="component" value="Chromosome"/>
</dbReference>
<dbReference type="PANTHER" id="PTHR33992">
    <property type="entry name" value="RIBONUCLEASE P PROTEIN COMPONENT"/>
    <property type="match status" value="1"/>
</dbReference>
<dbReference type="Gene3D" id="3.30.230.10">
    <property type="match status" value="1"/>
</dbReference>
<comment type="catalytic activity">
    <reaction evidence="6">
        <text>Endonucleolytic cleavage of RNA, removing 5'-extranucleotides from tRNA precursor.</text>
        <dbReference type="EC" id="3.1.26.5"/>
    </reaction>
</comment>
<dbReference type="PANTHER" id="PTHR33992:SF1">
    <property type="entry name" value="RIBONUCLEASE P PROTEIN COMPONENT"/>
    <property type="match status" value="1"/>
</dbReference>
<dbReference type="NCBIfam" id="TIGR00188">
    <property type="entry name" value="rnpA"/>
    <property type="match status" value="1"/>
</dbReference>
<dbReference type="InterPro" id="IPR014721">
    <property type="entry name" value="Ribsml_uS5_D2-typ_fold_subgr"/>
</dbReference>
<dbReference type="HAMAP" id="MF_00227">
    <property type="entry name" value="RNase_P"/>
    <property type="match status" value="1"/>
</dbReference>
<proteinExistence type="inferred from homology"/>
<evidence type="ECO:0000256" key="2">
    <source>
        <dbReference type="ARBA" id="ARBA00022722"/>
    </source>
</evidence>
<dbReference type="SUPFAM" id="SSF54211">
    <property type="entry name" value="Ribosomal protein S5 domain 2-like"/>
    <property type="match status" value="1"/>
</dbReference>
<keyword evidence="9" id="KW-1185">Reference proteome</keyword>
<organism evidence="8 9">
    <name type="scientific">Janibacter alittae</name>
    <dbReference type="NCBI Taxonomy" id="3115209"/>
    <lineage>
        <taxon>Bacteria</taxon>
        <taxon>Bacillati</taxon>
        <taxon>Actinomycetota</taxon>
        <taxon>Actinomycetes</taxon>
        <taxon>Micrococcales</taxon>
        <taxon>Intrasporangiaceae</taxon>
        <taxon>Janibacter</taxon>
    </lineage>
</organism>
<evidence type="ECO:0000256" key="3">
    <source>
        <dbReference type="ARBA" id="ARBA00022759"/>
    </source>
</evidence>
<keyword evidence="4 6" id="KW-0378">Hydrolase</keyword>
<keyword evidence="3 6" id="KW-0255">Endonuclease</keyword>
<protein>
    <recommendedName>
        <fullName evidence="6 7">Ribonuclease P protein component</fullName>
        <shortName evidence="6">RNase P protein</shortName>
        <shortName evidence="6">RNaseP protein</shortName>
        <ecNumber evidence="6 7">3.1.26.5</ecNumber>
    </recommendedName>
    <alternativeName>
        <fullName evidence="6">Protein C5</fullName>
    </alternativeName>
</protein>
<evidence type="ECO:0000313" key="8">
    <source>
        <dbReference type="EMBL" id="WXB76437.1"/>
    </source>
</evidence>
<dbReference type="Pfam" id="PF00825">
    <property type="entry name" value="Ribonuclease_P"/>
    <property type="match status" value="1"/>
</dbReference>
<gene>
    <name evidence="6 8" type="primary">rnpA</name>
    <name evidence="8" type="ORF">V1351_16060</name>
</gene>
<name>A0ABZ2MHD8_9MICO</name>
<sequence>MPAARSWRTVAPRVAASSRPDELTVLPPRHRLTHRADFAATIRGRGTARRGSRLLVVHARPADAPRTDARDEVSRVGLVVSKAVGNAVTRTRVKRRLRAQMALLLPTLQVGTDVVIRANPPAAHATSQELGHALRHCLGELLVGEDE</sequence>
<evidence type="ECO:0000256" key="7">
    <source>
        <dbReference type="NCBIfam" id="TIGR00188"/>
    </source>
</evidence>
<evidence type="ECO:0000256" key="6">
    <source>
        <dbReference type="HAMAP-Rule" id="MF_00227"/>
    </source>
</evidence>
<comment type="similarity">
    <text evidence="6">Belongs to the RnpA family.</text>
</comment>
<comment type="subunit">
    <text evidence="6">Consists of a catalytic RNA component (M1 or rnpB) and a protein subunit.</text>
</comment>
<keyword evidence="2 6" id="KW-0540">Nuclease</keyword>
<dbReference type="GO" id="GO:0004526">
    <property type="term" value="F:ribonuclease P activity"/>
    <property type="evidence" value="ECO:0007669"/>
    <property type="project" value="UniProtKB-EC"/>
</dbReference>
<evidence type="ECO:0000256" key="1">
    <source>
        <dbReference type="ARBA" id="ARBA00022694"/>
    </source>
</evidence>
<accession>A0ABZ2MHD8</accession>
<evidence type="ECO:0000256" key="4">
    <source>
        <dbReference type="ARBA" id="ARBA00022801"/>
    </source>
</evidence>
<keyword evidence="1 6" id="KW-0819">tRNA processing</keyword>
<evidence type="ECO:0000313" key="9">
    <source>
        <dbReference type="Proteomes" id="UP001382727"/>
    </source>
</evidence>
<reference evidence="8 9" key="1">
    <citation type="submission" date="2024-02" db="EMBL/GenBank/DDBJ databases">
        <title>Janibacter sp. nov., isolated from gut of marine sandworm.</title>
        <authorList>
            <person name="Kim B."/>
            <person name="Jun M.O."/>
            <person name="Shin N.-R."/>
        </authorList>
    </citation>
    <scope>NUCLEOTIDE SEQUENCE [LARGE SCALE GENOMIC DNA]</scope>
    <source>
        <strain evidence="8 9">A1S7</strain>
    </source>
</reference>
<comment type="function">
    <text evidence="6">RNaseP catalyzes the removal of the 5'-leader sequence from pre-tRNA to produce the mature 5'-terminus. It can also cleave other RNA substrates such as 4.5S RNA. The protein component plays an auxiliary but essential role in vivo by binding to the 5'-leader sequence and broadening the substrate specificity of the ribozyme.</text>
</comment>
<dbReference type="InterPro" id="IPR000100">
    <property type="entry name" value="RNase_P"/>
</dbReference>
<evidence type="ECO:0000256" key="5">
    <source>
        <dbReference type="ARBA" id="ARBA00022884"/>
    </source>
</evidence>
<dbReference type="EMBL" id="CP144913">
    <property type="protein sequence ID" value="WXB76437.1"/>
    <property type="molecule type" value="Genomic_DNA"/>
</dbReference>
<keyword evidence="5 6" id="KW-0694">RNA-binding</keyword>
<dbReference type="RefSeq" id="WP_338749412.1">
    <property type="nucleotide sequence ID" value="NZ_CP144913.1"/>
</dbReference>